<dbReference type="InterPro" id="IPR035979">
    <property type="entry name" value="RBD_domain_sf"/>
</dbReference>
<dbReference type="GO" id="GO:0003729">
    <property type="term" value="F:mRNA binding"/>
    <property type="evidence" value="ECO:0007669"/>
    <property type="project" value="TreeGrafter"/>
</dbReference>
<dbReference type="AlphaFoldDB" id="A0AAD5SEY7"/>
<evidence type="ECO:0000256" key="2">
    <source>
        <dbReference type="PROSITE-ProRule" id="PRU00176"/>
    </source>
</evidence>
<evidence type="ECO:0000256" key="3">
    <source>
        <dbReference type="SAM" id="MobiDB-lite"/>
    </source>
</evidence>
<organism evidence="5 6">
    <name type="scientific">Rhizophlyctis rosea</name>
    <dbReference type="NCBI Taxonomy" id="64517"/>
    <lineage>
        <taxon>Eukaryota</taxon>
        <taxon>Fungi</taxon>
        <taxon>Fungi incertae sedis</taxon>
        <taxon>Chytridiomycota</taxon>
        <taxon>Chytridiomycota incertae sedis</taxon>
        <taxon>Chytridiomycetes</taxon>
        <taxon>Rhizophlyctidales</taxon>
        <taxon>Rhizophlyctidaceae</taxon>
        <taxon>Rhizophlyctis</taxon>
    </lineage>
</organism>
<dbReference type="PANTHER" id="PTHR19965">
    <property type="entry name" value="RNA AND EXPORT FACTOR BINDING PROTEIN"/>
    <property type="match status" value="1"/>
</dbReference>
<gene>
    <name evidence="5" type="ORF">HK097_003320</name>
</gene>
<proteinExistence type="predicted"/>
<evidence type="ECO:0000259" key="4">
    <source>
        <dbReference type="PROSITE" id="PS50102"/>
    </source>
</evidence>
<dbReference type="SMART" id="SM00360">
    <property type="entry name" value="RRM"/>
    <property type="match status" value="1"/>
</dbReference>
<dbReference type="Gene3D" id="3.30.70.330">
    <property type="match status" value="1"/>
</dbReference>
<dbReference type="InterPro" id="IPR000504">
    <property type="entry name" value="RRM_dom"/>
</dbReference>
<evidence type="ECO:0000313" key="6">
    <source>
        <dbReference type="Proteomes" id="UP001212841"/>
    </source>
</evidence>
<feature type="domain" description="RRM" evidence="4">
    <location>
        <begin position="72"/>
        <end position="149"/>
    </location>
</feature>
<name>A0AAD5SEY7_9FUNG</name>
<feature type="region of interest" description="Disordered" evidence="3">
    <location>
        <begin position="20"/>
        <end position="67"/>
    </location>
</feature>
<dbReference type="InterPro" id="IPR051229">
    <property type="entry name" value="ALYREF_mRNA_export"/>
</dbReference>
<dbReference type="CDD" id="cd12418">
    <property type="entry name" value="RRM_Aly_REF_like"/>
    <property type="match status" value="1"/>
</dbReference>
<reference evidence="5" key="1">
    <citation type="submission" date="2020-05" db="EMBL/GenBank/DDBJ databases">
        <title>Phylogenomic resolution of chytrid fungi.</title>
        <authorList>
            <person name="Stajich J.E."/>
            <person name="Amses K."/>
            <person name="Simmons R."/>
            <person name="Seto K."/>
            <person name="Myers J."/>
            <person name="Bonds A."/>
            <person name="Quandt C.A."/>
            <person name="Barry K."/>
            <person name="Liu P."/>
            <person name="Grigoriev I."/>
            <person name="Longcore J.E."/>
            <person name="James T.Y."/>
        </authorList>
    </citation>
    <scope>NUCLEOTIDE SEQUENCE</scope>
    <source>
        <strain evidence="5">JEL0318</strain>
    </source>
</reference>
<dbReference type="InterPro" id="IPR012677">
    <property type="entry name" value="Nucleotide-bd_a/b_plait_sf"/>
</dbReference>
<dbReference type="Pfam" id="PF13865">
    <property type="entry name" value="FoP_duplication"/>
    <property type="match status" value="1"/>
</dbReference>
<keyword evidence="6" id="KW-1185">Reference proteome</keyword>
<dbReference type="Pfam" id="PF00076">
    <property type="entry name" value="RRM_1"/>
    <property type="match status" value="1"/>
</dbReference>
<dbReference type="InterPro" id="IPR025715">
    <property type="entry name" value="FoP_C"/>
</dbReference>
<dbReference type="GO" id="GO:0006406">
    <property type="term" value="P:mRNA export from nucleus"/>
    <property type="evidence" value="ECO:0007669"/>
    <property type="project" value="TreeGrafter"/>
</dbReference>
<dbReference type="SMART" id="SM01218">
    <property type="entry name" value="FoP_duplication"/>
    <property type="match status" value="1"/>
</dbReference>
<keyword evidence="1 2" id="KW-0694">RNA-binding</keyword>
<accession>A0AAD5SEY7</accession>
<feature type="compositionally biased region" description="Gly residues" evidence="3">
    <location>
        <begin position="50"/>
        <end position="65"/>
    </location>
</feature>
<dbReference type="PANTHER" id="PTHR19965:SF35">
    <property type="entry name" value="RNA ANNEALING PROTEIN YRA1"/>
    <property type="match status" value="1"/>
</dbReference>
<feature type="region of interest" description="Disordered" evidence="3">
    <location>
        <begin position="157"/>
        <end position="208"/>
    </location>
</feature>
<feature type="compositionally biased region" description="Gly residues" evidence="3">
    <location>
        <begin position="174"/>
        <end position="199"/>
    </location>
</feature>
<evidence type="ECO:0000256" key="1">
    <source>
        <dbReference type="ARBA" id="ARBA00022884"/>
    </source>
</evidence>
<evidence type="ECO:0000313" key="5">
    <source>
        <dbReference type="EMBL" id="KAJ3053804.1"/>
    </source>
</evidence>
<comment type="caution">
    <text evidence="5">The sequence shown here is derived from an EMBL/GenBank/DDBJ whole genome shotgun (WGS) entry which is preliminary data.</text>
</comment>
<dbReference type="SUPFAM" id="SSF54928">
    <property type="entry name" value="RNA-binding domain, RBD"/>
    <property type="match status" value="1"/>
</dbReference>
<dbReference type="PROSITE" id="PS50102">
    <property type="entry name" value="RRM"/>
    <property type="match status" value="1"/>
</dbReference>
<feature type="compositionally biased region" description="Gly residues" evidence="3">
    <location>
        <begin position="157"/>
        <end position="166"/>
    </location>
</feature>
<dbReference type="Proteomes" id="UP001212841">
    <property type="component" value="Unassembled WGS sequence"/>
</dbReference>
<dbReference type="EMBL" id="JADGJD010000178">
    <property type="protein sequence ID" value="KAJ3053804.1"/>
    <property type="molecule type" value="Genomic_DNA"/>
</dbReference>
<dbReference type="GO" id="GO:0005634">
    <property type="term" value="C:nucleus"/>
    <property type="evidence" value="ECO:0007669"/>
    <property type="project" value="TreeGrafter"/>
</dbReference>
<protein>
    <recommendedName>
        <fullName evidence="4">RRM domain-containing protein</fullName>
    </recommendedName>
</protein>
<sequence length="247" mass="24849">MSANGNNELLSMALDDIIAKSGPQRGGRRHGGGGAVRNNRRGPARSSPYGGAGGIGGGNRSGGAGPRAPVADKIVVSNLAKNVTERDVLELFNHVGPVRSASLAFDATGKSKGVATVVFQRPGDAANAVREYHNRTLDNKPMKIELVVSASAIESGSLGGGAGGAQRNGHGRQRNGGNGGSGGGRRGGNGGGRRGGNAGGRASRPKATAETLDAEMDTYMNEVNMVDAATVQTSNGVNLDLANALNA</sequence>